<evidence type="ECO:0000313" key="2">
    <source>
        <dbReference type="EMBL" id="EJF85454.1"/>
    </source>
</evidence>
<keyword evidence="3" id="KW-1185">Reference proteome</keyword>
<evidence type="ECO:0000259" key="1">
    <source>
        <dbReference type="Pfam" id="PF02834"/>
    </source>
</evidence>
<reference evidence="2 3" key="1">
    <citation type="submission" date="2012-03" db="EMBL/GenBank/DDBJ databases">
        <title>The Genome Sequence of Bartonella rattimassiliensis 15908.</title>
        <authorList>
            <consortium name="The Broad Institute Genome Sequencing Platform"/>
            <consortium name="The Broad Institute Genome Sequencing Center for Infectious Disease"/>
            <person name="Feldgarden M."/>
            <person name="Kirby J."/>
            <person name="Kosoy M."/>
            <person name="Birtles R."/>
            <person name="Probert W.S."/>
            <person name="Chiaraviglio L."/>
            <person name="Young S.K."/>
            <person name="Zeng Q."/>
            <person name="Gargeya S."/>
            <person name="Fitzgerald M."/>
            <person name="Haas B."/>
            <person name="Abouelleil A."/>
            <person name="Alvarado L."/>
            <person name="Arachchi H.M."/>
            <person name="Berlin A."/>
            <person name="Chapman S.B."/>
            <person name="Gearin G."/>
            <person name="Goldberg J."/>
            <person name="Griggs A."/>
            <person name="Gujja S."/>
            <person name="Hansen M."/>
            <person name="Heiman D."/>
            <person name="Howarth C."/>
            <person name="Larimer J."/>
            <person name="Lui A."/>
            <person name="MacDonald P.J.P."/>
            <person name="McCowen C."/>
            <person name="Montmayeur A."/>
            <person name="Murphy C."/>
            <person name="Neiman D."/>
            <person name="Pearson M."/>
            <person name="Priest M."/>
            <person name="Roberts A."/>
            <person name="Saif S."/>
            <person name="Shea T."/>
            <person name="Sisk P."/>
            <person name="Stolte C."/>
            <person name="Sykes S."/>
            <person name="Wortman J."/>
            <person name="Nusbaum C."/>
            <person name="Birren B."/>
        </authorList>
    </citation>
    <scope>NUCLEOTIDE SEQUENCE [LARGE SCALE GENOMIC DNA]</scope>
    <source>
        <strain evidence="2 3">15908</strain>
    </source>
</reference>
<dbReference type="Gene3D" id="3.90.1140.10">
    <property type="entry name" value="Cyclic phosphodiesterase"/>
    <property type="match status" value="1"/>
</dbReference>
<gene>
    <name evidence="2" type="ORF">MCY_01015</name>
</gene>
<dbReference type="STRING" id="1094556.MCY_01015"/>
<dbReference type="InterPro" id="IPR009097">
    <property type="entry name" value="Cyclic_Pdiesterase"/>
</dbReference>
<name>J0QR04_9HYPH</name>
<dbReference type="Pfam" id="PF02834">
    <property type="entry name" value="LigT_PEase"/>
    <property type="match status" value="1"/>
</dbReference>
<protein>
    <recommendedName>
        <fullName evidence="1">Phosphoesterase HXTX domain-containing protein</fullName>
    </recommendedName>
</protein>
<organism evidence="2 3">
    <name type="scientific">Bartonella rattimassiliensis 15908</name>
    <dbReference type="NCBI Taxonomy" id="1094556"/>
    <lineage>
        <taxon>Bacteria</taxon>
        <taxon>Pseudomonadati</taxon>
        <taxon>Pseudomonadota</taxon>
        <taxon>Alphaproteobacteria</taxon>
        <taxon>Hyphomicrobiales</taxon>
        <taxon>Bartonellaceae</taxon>
        <taxon>Bartonella</taxon>
    </lineage>
</organism>
<dbReference type="eggNOG" id="COG1514">
    <property type="taxonomic scope" value="Bacteria"/>
</dbReference>
<proteinExistence type="predicted"/>
<evidence type="ECO:0000313" key="3">
    <source>
        <dbReference type="Proteomes" id="UP000001077"/>
    </source>
</evidence>
<accession>J0QR04</accession>
<dbReference type="PATRIC" id="fig|1094556.3.peg.1164"/>
<dbReference type="AlphaFoldDB" id="J0QR04"/>
<dbReference type="HOGENOM" id="CLU_2271869_0_0_5"/>
<dbReference type="EMBL" id="AILY01000022">
    <property type="protein sequence ID" value="EJF85454.1"/>
    <property type="molecule type" value="Genomic_DNA"/>
</dbReference>
<comment type="caution">
    <text evidence="2">The sequence shown here is derived from an EMBL/GenBank/DDBJ whole genome shotgun (WGS) entry which is preliminary data.</text>
</comment>
<sequence>MVHIEPCKGLNLLHEKMQCIRNKLELKPDEKLFTPHITLARIVDIIPKDLSSYLSSRDNFLFSPFEVNHFVLLLLPSPLNDTPYIEKEVGLFKNKRVFTNTL</sequence>
<dbReference type="Proteomes" id="UP000001077">
    <property type="component" value="Unassembled WGS sequence"/>
</dbReference>
<dbReference type="InterPro" id="IPR014051">
    <property type="entry name" value="Phosphoesterase_HXTX"/>
</dbReference>
<feature type="domain" description="Phosphoesterase HXTX" evidence="1">
    <location>
        <begin position="9"/>
        <end position="72"/>
    </location>
</feature>
<dbReference type="SUPFAM" id="SSF55144">
    <property type="entry name" value="LigT-like"/>
    <property type="match status" value="1"/>
</dbReference>